<feature type="transmembrane region" description="Helical" evidence="1">
    <location>
        <begin position="264"/>
        <end position="288"/>
    </location>
</feature>
<protein>
    <submittedName>
        <fullName evidence="2">Tetratricopeptide repeat protein</fullName>
    </submittedName>
</protein>
<reference evidence="2 3" key="1">
    <citation type="submission" date="2019-02" db="EMBL/GenBank/DDBJ databases">
        <title>Deep-cultivation of Planctomycetes and their phenomic and genomic characterization uncovers novel biology.</title>
        <authorList>
            <person name="Wiegand S."/>
            <person name="Jogler M."/>
            <person name="Boedeker C."/>
            <person name="Pinto D."/>
            <person name="Vollmers J."/>
            <person name="Rivas-Marin E."/>
            <person name="Kohn T."/>
            <person name="Peeters S.H."/>
            <person name="Heuer A."/>
            <person name="Rast P."/>
            <person name="Oberbeckmann S."/>
            <person name="Bunk B."/>
            <person name="Jeske O."/>
            <person name="Meyerdierks A."/>
            <person name="Storesund J.E."/>
            <person name="Kallscheuer N."/>
            <person name="Luecker S."/>
            <person name="Lage O.M."/>
            <person name="Pohl T."/>
            <person name="Merkel B.J."/>
            <person name="Hornburger P."/>
            <person name="Mueller R.-W."/>
            <person name="Bruemmer F."/>
            <person name="Labrenz M."/>
            <person name="Spormann A.M."/>
            <person name="Op den Camp H."/>
            <person name="Overmann J."/>
            <person name="Amann R."/>
            <person name="Jetten M.S.M."/>
            <person name="Mascher T."/>
            <person name="Medema M.H."/>
            <person name="Devos D.P."/>
            <person name="Kaster A.-K."/>
            <person name="Ovreas L."/>
            <person name="Rohde M."/>
            <person name="Galperin M.Y."/>
            <person name="Jogler C."/>
        </authorList>
    </citation>
    <scope>NUCLEOTIDE SEQUENCE [LARGE SCALE GENOMIC DNA]</scope>
    <source>
        <strain evidence="2 3">I41</strain>
    </source>
</reference>
<keyword evidence="1" id="KW-0812">Transmembrane</keyword>
<evidence type="ECO:0000313" key="3">
    <source>
        <dbReference type="Proteomes" id="UP000317909"/>
    </source>
</evidence>
<dbReference type="AlphaFoldDB" id="A0A517U685"/>
<gene>
    <name evidence="2" type="ORF">I41_53250</name>
</gene>
<evidence type="ECO:0000313" key="2">
    <source>
        <dbReference type="EMBL" id="QDT76080.1"/>
    </source>
</evidence>
<feature type="transmembrane region" description="Helical" evidence="1">
    <location>
        <begin position="361"/>
        <end position="382"/>
    </location>
</feature>
<dbReference type="KEGG" id="llh:I41_53250"/>
<dbReference type="Proteomes" id="UP000317909">
    <property type="component" value="Chromosome"/>
</dbReference>
<dbReference type="EMBL" id="CP036339">
    <property type="protein sequence ID" value="QDT76080.1"/>
    <property type="molecule type" value="Genomic_DNA"/>
</dbReference>
<dbReference type="SMART" id="SM00028">
    <property type="entry name" value="TPR"/>
    <property type="match status" value="4"/>
</dbReference>
<keyword evidence="1" id="KW-0472">Membrane</keyword>
<evidence type="ECO:0000256" key="1">
    <source>
        <dbReference type="SAM" id="Phobius"/>
    </source>
</evidence>
<dbReference type="PANTHER" id="PTHR12558:SF13">
    <property type="entry name" value="CELL DIVISION CYCLE PROTEIN 27 HOMOLOG"/>
    <property type="match status" value="1"/>
</dbReference>
<proteinExistence type="predicted"/>
<dbReference type="Pfam" id="PF13432">
    <property type="entry name" value="TPR_16"/>
    <property type="match status" value="3"/>
</dbReference>
<dbReference type="Gene3D" id="1.25.40.10">
    <property type="entry name" value="Tetratricopeptide repeat domain"/>
    <property type="match status" value="1"/>
</dbReference>
<sequence length="410" mass="46327">MGDHFQRGQALFALSRFDEAVKCYRNELAEHPDSAIVHALMSAALVNLRRIHEADQSIRRAIELDPNCAYAHYVKSYVRQRQGLTVAAERAIEAAIRLDSSPRFLSRWAEFSFQRRHYKECLKRTDESLALDPCDPDALLLRAKALAAIGRLPEAKEAAHQVLKSNPMSPAAHHQVGSLNLRGGSTSQALGPLLEARRLNPMSYNDRDAIAGTYGRLLWPFRVIDSHLLRFGSWPPMRRWLFLSTISTVLLIIAYLRLPPARLAMPAFLLAFNILALPLSNDLLSIAFGKFVFRKDLDLAWYRVIPELIRVVFPIMIHALISAVAIVAAGNPYVATFTLALIPNFELFVQLVRDRDELITVLLWMLMTVGVFTPIIVAMTFLEDGFQIQYAILCWSISLLSSFLISLHRR</sequence>
<dbReference type="PANTHER" id="PTHR12558">
    <property type="entry name" value="CELL DIVISION CYCLE 16,23,27"/>
    <property type="match status" value="1"/>
</dbReference>
<feature type="transmembrane region" description="Helical" evidence="1">
    <location>
        <begin position="388"/>
        <end position="407"/>
    </location>
</feature>
<keyword evidence="3" id="KW-1185">Reference proteome</keyword>
<dbReference type="InterPro" id="IPR011990">
    <property type="entry name" value="TPR-like_helical_dom_sf"/>
</dbReference>
<dbReference type="InterPro" id="IPR019734">
    <property type="entry name" value="TPR_rpt"/>
</dbReference>
<dbReference type="RefSeq" id="WP_145435831.1">
    <property type="nucleotide sequence ID" value="NZ_CP036339.1"/>
</dbReference>
<name>A0A517U685_9BACT</name>
<keyword evidence="1" id="KW-1133">Transmembrane helix</keyword>
<dbReference type="OrthoDB" id="9797765at2"/>
<feature type="transmembrane region" description="Helical" evidence="1">
    <location>
        <begin position="308"/>
        <end position="327"/>
    </location>
</feature>
<organism evidence="2 3">
    <name type="scientific">Lacipirellula limnantheis</name>
    <dbReference type="NCBI Taxonomy" id="2528024"/>
    <lineage>
        <taxon>Bacteria</taxon>
        <taxon>Pseudomonadati</taxon>
        <taxon>Planctomycetota</taxon>
        <taxon>Planctomycetia</taxon>
        <taxon>Pirellulales</taxon>
        <taxon>Lacipirellulaceae</taxon>
        <taxon>Lacipirellula</taxon>
    </lineage>
</organism>
<dbReference type="SUPFAM" id="SSF48452">
    <property type="entry name" value="TPR-like"/>
    <property type="match status" value="1"/>
</dbReference>
<feature type="transmembrane region" description="Helical" evidence="1">
    <location>
        <begin position="240"/>
        <end position="258"/>
    </location>
</feature>
<accession>A0A517U685</accession>